<name>A0ABZ2RWG6_9BACT</name>
<evidence type="ECO:0000313" key="2">
    <source>
        <dbReference type="Proteomes" id="UP001477443"/>
    </source>
</evidence>
<dbReference type="Proteomes" id="UP001477443">
    <property type="component" value="Chromosome"/>
</dbReference>
<organism evidence="1 2">
    <name type="scientific">Mycoplasmopsis felifaucium</name>
    <dbReference type="NCBI Taxonomy" id="35768"/>
    <lineage>
        <taxon>Bacteria</taxon>
        <taxon>Bacillati</taxon>
        <taxon>Mycoplasmatota</taxon>
        <taxon>Mycoplasmoidales</taxon>
        <taxon>Metamycoplasmataceae</taxon>
        <taxon>Mycoplasmopsis</taxon>
    </lineage>
</organism>
<gene>
    <name evidence="1" type="ORF">WG617_00655</name>
</gene>
<dbReference type="RefSeq" id="WP_338822759.1">
    <property type="nucleotide sequence ID" value="NZ_CP148067.1"/>
</dbReference>
<accession>A0ABZ2RWG6</accession>
<reference evidence="1" key="1">
    <citation type="submission" date="2024-03" db="EMBL/GenBank/DDBJ databases">
        <title>Complete genome sequence of Mycoplasma felifaucium Z921 isolated from the trachea of a cheetah.</title>
        <authorList>
            <person name="Spergser J."/>
        </authorList>
    </citation>
    <scope>NUCLEOTIDE SEQUENCE [LARGE SCALE GENOMIC DNA]</scope>
    <source>
        <strain evidence="1">Z921</strain>
    </source>
</reference>
<dbReference type="EMBL" id="CP148067">
    <property type="protein sequence ID" value="WXL29151.1"/>
    <property type="molecule type" value="Genomic_DNA"/>
</dbReference>
<proteinExistence type="predicted"/>
<keyword evidence="2" id="KW-1185">Reference proteome</keyword>
<evidence type="ECO:0000313" key="1">
    <source>
        <dbReference type="EMBL" id="WXL29151.1"/>
    </source>
</evidence>
<protein>
    <submittedName>
        <fullName evidence="1">Uncharacterized protein</fullName>
    </submittedName>
</protein>
<sequence length="207" mass="24139">MNNRWYFDFSLKNCDQLFDIENPQGVLVITENKFLNSTELMKANHKLIEYISTYKTLSLDPSIEINVIEKIIDKIIDLIENTPMINYSAFCAYLQVLGYSYNTYMNEKSNMNLLDKRNIIKKFVDYYIANRHNLYLSHGYSDLILQVNSDMASSRRKGKIGIEKVESFLLSLNFQKADSIQALMSTGLCYILPDKGQIDIFNDFFRL</sequence>